<evidence type="ECO:0000256" key="1">
    <source>
        <dbReference type="SAM" id="MobiDB-lite"/>
    </source>
</evidence>
<feature type="compositionally biased region" description="Acidic residues" evidence="1">
    <location>
        <begin position="23"/>
        <end position="49"/>
    </location>
</feature>
<name>A0A420M5U6_FUSOX</name>
<sequence length="293" mass="32611">MALNEGRSSSAENEYEERTGNNYEDDLDPEEKDGDDGDGDWDSEDDELDHDGSAYGSDQAEFSGDTYPELCIQADGDLDIAAFDNFLELLYEQLERLNEIRADHMVLGSQSPLAELVSLRNFGRAIARTEPPSILFYWSDDGETVSNGSLKLTMDKFRELPEYFTSRAEELCGSLMYGLEPEVDLVSVKDDLANSQSGYCFLKHPANGLESAYKELLIRAYSSSKGALARDGHWRWPIVMSYLKQVTELEEMLAGGVYVEGGSCPRVRELFALECENGPFTSCGIYVWGGSVV</sequence>
<dbReference type="AlphaFoldDB" id="A0A420M5U6"/>
<dbReference type="VEuPathDB" id="FungiDB:FOC1_g10000712"/>
<dbReference type="VEuPathDB" id="FungiDB:FOIG_16932"/>
<feature type="compositionally biased region" description="Polar residues" evidence="1">
    <location>
        <begin position="1"/>
        <end position="12"/>
    </location>
</feature>
<feature type="region of interest" description="Disordered" evidence="1">
    <location>
        <begin position="1"/>
        <end position="60"/>
    </location>
</feature>
<dbReference type="EMBL" id="MRCX01001711">
    <property type="protein sequence ID" value="RKK44817.1"/>
    <property type="molecule type" value="Genomic_DNA"/>
</dbReference>
<comment type="caution">
    <text evidence="2">The sequence shown here is derived from an EMBL/GenBank/DDBJ whole genome shotgun (WGS) entry which is preliminary data.</text>
</comment>
<accession>A0A420M5U6</accession>
<gene>
    <name evidence="2" type="ORF">BFJ69_g18292</name>
</gene>
<dbReference type="VEuPathDB" id="FungiDB:FOC4_g10000252"/>
<dbReference type="VEuPathDB" id="FungiDB:HZS61_011509"/>
<organism evidence="2 3">
    <name type="scientific">Fusarium oxysporum</name>
    <name type="common">Fusarium vascular wilt</name>
    <dbReference type="NCBI Taxonomy" id="5507"/>
    <lineage>
        <taxon>Eukaryota</taxon>
        <taxon>Fungi</taxon>
        <taxon>Dikarya</taxon>
        <taxon>Ascomycota</taxon>
        <taxon>Pezizomycotina</taxon>
        <taxon>Sordariomycetes</taxon>
        <taxon>Hypocreomycetidae</taxon>
        <taxon>Hypocreales</taxon>
        <taxon>Nectriaceae</taxon>
        <taxon>Fusarium</taxon>
        <taxon>Fusarium oxysporum species complex</taxon>
    </lineage>
</organism>
<evidence type="ECO:0000313" key="3">
    <source>
        <dbReference type="Proteomes" id="UP000285084"/>
    </source>
</evidence>
<reference evidence="2 3" key="1">
    <citation type="journal article" date="2018" name="Sci. Rep.">
        <title>Characterisation of pathogen-specific regions and novel effector candidates in Fusarium oxysporum f. sp. cepae.</title>
        <authorList>
            <person name="Armitage A.D."/>
            <person name="Taylor A."/>
            <person name="Sobczyk M.K."/>
            <person name="Baxter L."/>
            <person name="Greenfield B.P."/>
            <person name="Bates H.J."/>
            <person name="Wilson F."/>
            <person name="Jackson A.C."/>
            <person name="Ott S."/>
            <person name="Harrison R.J."/>
            <person name="Clarkson J.P."/>
        </authorList>
    </citation>
    <scope>NUCLEOTIDE SEQUENCE [LARGE SCALE GENOMIC DNA]</scope>
    <source>
        <strain evidence="2 3">Fo_A13</strain>
    </source>
</reference>
<protein>
    <submittedName>
        <fullName evidence="2">Uncharacterized protein</fullName>
    </submittedName>
</protein>
<feature type="non-terminal residue" evidence="2">
    <location>
        <position position="293"/>
    </location>
</feature>
<proteinExistence type="predicted"/>
<dbReference type="VEuPathDB" id="FungiDB:FOMG_18389"/>
<dbReference type="Proteomes" id="UP000285084">
    <property type="component" value="Unassembled WGS sequence"/>
</dbReference>
<dbReference type="VEuPathDB" id="FungiDB:FOXG_06642"/>
<evidence type="ECO:0000313" key="2">
    <source>
        <dbReference type="EMBL" id="RKK44817.1"/>
    </source>
</evidence>